<keyword evidence="7 8" id="KW-0998">Cell outer membrane</keyword>
<keyword evidence="5 10" id="KW-0732">Signal</keyword>
<keyword evidence="2 8" id="KW-0813">Transport</keyword>
<evidence type="ECO:0000256" key="5">
    <source>
        <dbReference type="ARBA" id="ARBA00022729"/>
    </source>
</evidence>
<feature type="compositionally biased region" description="Polar residues" evidence="9">
    <location>
        <begin position="550"/>
        <end position="560"/>
    </location>
</feature>
<evidence type="ECO:0000256" key="8">
    <source>
        <dbReference type="PROSITE-ProRule" id="PRU01360"/>
    </source>
</evidence>
<evidence type="ECO:0000256" key="7">
    <source>
        <dbReference type="ARBA" id="ARBA00023237"/>
    </source>
</evidence>
<dbReference type="NCBIfam" id="TIGR04057">
    <property type="entry name" value="SusC_RagA_signa"/>
    <property type="match status" value="1"/>
</dbReference>
<keyword evidence="3 8" id="KW-1134">Transmembrane beta strand</keyword>
<dbReference type="RefSeq" id="WP_194110719.1">
    <property type="nucleotide sequence ID" value="NZ_JADFFL010000002.1"/>
</dbReference>
<dbReference type="AlphaFoldDB" id="A0A929PWN5"/>
<evidence type="ECO:0000256" key="3">
    <source>
        <dbReference type="ARBA" id="ARBA00022452"/>
    </source>
</evidence>
<comment type="caution">
    <text evidence="12">The sequence shown here is derived from an EMBL/GenBank/DDBJ whole genome shotgun (WGS) entry which is preliminary data.</text>
</comment>
<evidence type="ECO:0000256" key="9">
    <source>
        <dbReference type="SAM" id="MobiDB-lite"/>
    </source>
</evidence>
<dbReference type="SUPFAM" id="SSF56935">
    <property type="entry name" value="Porins"/>
    <property type="match status" value="1"/>
</dbReference>
<dbReference type="InterPro" id="IPR023996">
    <property type="entry name" value="TonB-dep_OMP_SusC/RagA"/>
</dbReference>
<comment type="similarity">
    <text evidence="8">Belongs to the TonB-dependent receptor family.</text>
</comment>
<dbReference type="Pfam" id="PF07715">
    <property type="entry name" value="Plug"/>
    <property type="match status" value="1"/>
</dbReference>
<organism evidence="12 13">
    <name type="scientific">Mucilaginibacter myungsuensis</name>
    <dbReference type="NCBI Taxonomy" id="649104"/>
    <lineage>
        <taxon>Bacteria</taxon>
        <taxon>Pseudomonadati</taxon>
        <taxon>Bacteroidota</taxon>
        <taxon>Sphingobacteriia</taxon>
        <taxon>Sphingobacteriales</taxon>
        <taxon>Sphingobacteriaceae</taxon>
        <taxon>Mucilaginibacter</taxon>
    </lineage>
</organism>
<dbReference type="Proteomes" id="UP000622475">
    <property type="component" value="Unassembled WGS sequence"/>
</dbReference>
<dbReference type="InterPro" id="IPR008969">
    <property type="entry name" value="CarboxyPept-like_regulatory"/>
</dbReference>
<name>A0A929PWN5_9SPHI</name>
<dbReference type="Gene3D" id="2.40.170.20">
    <property type="entry name" value="TonB-dependent receptor, beta-barrel domain"/>
    <property type="match status" value="1"/>
</dbReference>
<dbReference type="InterPro" id="IPR037066">
    <property type="entry name" value="Plug_dom_sf"/>
</dbReference>
<evidence type="ECO:0000256" key="2">
    <source>
        <dbReference type="ARBA" id="ARBA00022448"/>
    </source>
</evidence>
<comment type="subcellular location">
    <subcellularLocation>
        <location evidence="1 8">Cell outer membrane</location>
        <topology evidence="1 8">Multi-pass membrane protein</topology>
    </subcellularLocation>
</comment>
<dbReference type="NCBIfam" id="TIGR04056">
    <property type="entry name" value="OMP_RagA_SusC"/>
    <property type="match status" value="1"/>
</dbReference>
<evidence type="ECO:0000256" key="4">
    <source>
        <dbReference type="ARBA" id="ARBA00022692"/>
    </source>
</evidence>
<dbReference type="InterPro" id="IPR023997">
    <property type="entry name" value="TonB-dep_OMP_SusC/RagA_CS"/>
</dbReference>
<sequence>MKRTSTLFYCRWLHRHQFLKIVPLALAAIIVSPGQTQAATSSFFQQQQNVTVKGTVLDETDNSPLPSVTIVDAQRKPVGTTDINGNFNISVPRGTELTFSFVGYAPKKHVVTGAQEKLIIKIASSTSDLNEVVVTALGIKREEKALGYAVTNIKNKELTDAMPNNWTDALQGKVAGLNLIKSGGGPAGTSKIILRGETNLTGDNAALIVVDGVVTSGASARQTNPGLGGSAYLAADSPSDFGNSLSDINPNDIESVSVLKGPAAAALYGLRGSNGAIIITTKSGSARKGIGVTFNSNTAIDQVYHFPDYQMEYGQGADGQDLYYSYLATADGASTRSTSSAWGPKFNGQSYFQYDPVTNTTSATRLPWVPYKNNRQNFFETGRTFTNSISLEGGTEKTTARLSATNLKNTWIVPNTGYTRNTIALSASSKLTDKLQINGKVNYTNKYSDNLPSTGYNNQTIMYFLRGMTPNMNLDWFKNYYLTGQEDIAQSRPFSSLLDNPYLIANEMLNKSNRHQMTGTVSATYNFLKNLSLTVRTATDLSYEERSQQRPKSTNKFPDGSYRTQNLYSQEINSDFLARFNSTFLRKFDYSVTVGGSRLTNHYNKTELQADKLLYPGVYTLANSRVTLVSLPTMADYAFNSLYALGSLSYDNFVYLDVTARNDWASTLATPTSSDNSSFFYPSASLSVILSEKLNLPKQINYFKLRASLASTGSSGVAPYYTSTVYLPTQFAGGLTNSTLLPNLGLKPQRTRSLEFGTEMRLFKSRLGFDVAVYQNNTFDQILQGRIDPSAGSQAAIVNSGEVRNRGIEISANGTPVQTTGGLKWTLNGTFTANRSKIISLVDTVSNLVLSNGPRGTLEARVGQSFGDIYGLGYVYSPDGKIVYNNGLPLLSTTTKYIGNANPQFKGSLGSTFAYKKVSLTVLFDGQWGGTAYSLTSAVLSEEGKLTKTIPGRYNGIIGDGVMLDGSGNYVPNTVVAPSAQGYYNAHFNRDNVESNSFGTDFIKFREARIDYSFAPKLVQKLGMQKATIGLYGRNLFMWTNWPVFDPEFGTLDGSGQITAGFESGQFPSTRTMGFNLTIGF</sequence>
<dbReference type="PANTHER" id="PTHR30069">
    <property type="entry name" value="TONB-DEPENDENT OUTER MEMBRANE RECEPTOR"/>
    <property type="match status" value="1"/>
</dbReference>
<evidence type="ECO:0000256" key="6">
    <source>
        <dbReference type="ARBA" id="ARBA00023136"/>
    </source>
</evidence>
<dbReference type="Gene3D" id="2.60.40.1120">
    <property type="entry name" value="Carboxypeptidase-like, regulatory domain"/>
    <property type="match status" value="1"/>
</dbReference>
<feature type="region of interest" description="Disordered" evidence="9">
    <location>
        <begin position="541"/>
        <end position="560"/>
    </location>
</feature>
<evidence type="ECO:0000313" key="12">
    <source>
        <dbReference type="EMBL" id="MBE9661535.1"/>
    </source>
</evidence>
<reference evidence="12" key="1">
    <citation type="submission" date="2020-10" db="EMBL/GenBank/DDBJ databases">
        <title>Mucilaginibacter mali sp. nov., isolated from rhizosphere soil of apple orchard.</title>
        <authorList>
            <person name="Lee J.-S."/>
            <person name="Kim H.S."/>
            <person name="Kim J.-S."/>
        </authorList>
    </citation>
    <scope>NUCLEOTIDE SEQUENCE</scope>
    <source>
        <strain evidence="12">KCTC 22746</strain>
    </source>
</reference>
<dbReference type="EMBL" id="JADFFL010000002">
    <property type="protein sequence ID" value="MBE9661535.1"/>
    <property type="molecule type" value="Genomic_DNA"/>
</dbReference>
<keyword evidence="6 8" id="KW-0472">Membrane</keyword>
<evidence type="ECO:0000256" key="1">
    <source>
        <dbReference type="ARBA" id="ARBA00004571"/>
    </source>
</evidence>
<dbReference type="GO" id="GO:0044718">
    <property type="term" value="P:siderophore transmembrane transport"/>
    <property type="evidence" value="ECO:0007669"/>
    <property type="project" value="TreeGrafter"/>
</dbReference>
<dbReference type="InterPro" id="IPR012910">
    <property type="entry name" value="Plug_dom"/>
</dbReference>
<evidence type="ECO:0000313" key="13">
    <source>
        <dbReference type="Proteomes" id="UP000622475"/>
    </source>
</evidence>
<gene>
    <name evidence="12" type="ORF">IRJ16_06530</name>
</gene>
<dbReference type="Pfam" id="PF13715">
    <property type="entry name" value="CarbopepD_reg_2"/>
    <property type="match status" value="1"/>
</dbReference>
<dbReference type="GO" id="GO:0015344">
    <property type="term" value="F:siderophore uptake transmembrane transporter activity"/>
    <property type="evidence" value="ECO:0007669"/>
    <property type="project" value="TreeGrafter"/>
</dbReference>
<dbReference type="InterPro" id="IPR039426">
    <property type="entry name" value="TonB-dep_rcpt-like"/>
</dbReference>
<keyword evidence="13" id="KW-1185">Reference proteome</keyword>
<feature type="signal peptide" evidence="10">
    <location>
        <begin position="1"/>
        <end position="38"/>
    </location>
</feature>
<feature type="domain" description="TonB-dependent receptor plug" evidence="11">
    <location>
        <begin position="146"/>
        <end position="276"/>
    </location>
</feature>
<evidence type="ECO:0000256" key="10">
    <source>
        <dbReference type="SAM" id="SignalP"/>
    </source>
</evidence>
<dbReference type="PANTHER" id="PTHR30069:SF29">
    <property type="entry name" value="HEMOGLOBIN AND HEMOGLOBIN-HAPTOGLOBIN-BINDING PROTEIN 1-RELATED"/>
    <property type="match status" value="1"/>
</dbReference>
<accession>A0A929PWN5</accession>
<proteinExistence type="inferred from homology"/>
<dbReference type="GO" id="GO:0009279">
    <property type="term" value="C:cell outer membrane"/>
    <property type="evidence" value="ECO:0007669"/>
    <property type="project" value="UniProtKB-SubCell"/>
</dbReference>
<dbReference type="Gene3D" id="2.170.130.10">
    <property type="entry name" value="TonB-dependent receptor, plug domain"/>
    <property type="match status" value="1"/>
</dbReference>
<protein>
    <submittedName>
        <fullName evidence="12">SusC/RagA family TonB-linked outer membrane protein</fullName>
    </submittedName>
</protein>
<dbReference type="PROSITE" id="PS52016">
    <property type="entry name" value="TONB_DEPENDENT_REC_3"/>
    <property type="match status" value="1"/>
</dbReference>
<keyword evidence="4 8" id="KW-0812">Transmembrane</keyword>
<feature type="chain" id="PRO_5038047453" evidence="10">
    <location>
        <begin position="39"/>
        <end position="1081"/>
    </location>
</feature>
<evidence type="ECO:0000259" key="11">
    <source>
        <dbReference type="Pfam" id="PF07715"/>
    </source>
</evidence>
<dbReference type="SUPFAM" id="SSF49464">
    <property type="entry name" value="Carboxypeptidase regulatory domain-like"/>
    <property type="match status" value="1"/>
</dbReference>
<dbReference type="InterPro" id="IPR036942">
    <property type="entry name" value="Beta-barrel_TonB_sf"/>
</dbReference>